<dbReference type="Pfam" id="PF19534">
    <property type="entry name" value="DUF6059"/>
    <property type="match status" value="1"/>
</dbReference>
<evidence type="ECO:0000313" key="2">
    <source>
        <dbReference type="Proteomes" id="UP000031501"/>
    </source>
</evidence>
<proteinExistence type="predicted"/>
<gene>
    <name evidence="1" type="ORF">LK07_26785</name>
</gene>
<sequence length="66" mass="7568">MWRGLVAFGETLLGGFPEGGEREALAEPLPGHPERLRPDVPLSAVERELAREWAKLREWLPTRSFW</sequence>
<accession>A0A221P4H1</accession>
<keyword evidence="2" id="KW-1185">Reference proteome</keyword>
<dbReference type="AlphaFoldDB" id="A0A221P4H1"/>
<evidence type="ECO:0000313" key="1">
    <source>
        <dbReference type="EMBL" id="ASN27024.1"/>
    </source>
</evidence>
<dbReference type="EMBL" id="CP022433">
    <property type="protein sequence ID" value="ASN27024.1"/>
    <property type="molecule type" value="Genomic_DNA"/>
</dbReference>
<organism evidence="1 2">
    <name type="scientific">Streptomyces pluripotens</name>
    <dbReference type="NCBI Taxonomy" id="1355015"/>
    <lineage>
        <taxon>Bacteria</taxon>
        <taxon>Bacillati</taxon>
        <taxon>Actinomycetota</taxon>
        <taxon>Actinomycetes</taxon>
        <taxon>Kitasatosporales</taxon>
        <taxon>Streptomycetaceae</taxon>
        <taxon>Streptomyces</taxon>
    </lineage>
</organism>
<dbReference type="Proteomes" id="UP000031501">
    <property type="component" value="Chromosome"/>
</dbReference>
<dbReference type="KEGG" id="splu:LK06_025625"/>
<dbReference type="InterPro" id="IPR045701">
    <property type="entry name" value="DUF6059"/>
</dbReference>
<reference evidence="1 2" key="1">
    <citation type="submission" date="2017-07" db="EMBL/GenBank/DDBJ databases">
        <title>Genome sequence of Streptomyces pluripotens MUSC 137T.</title>
        <authorList>
            <person name="Ser H.-L."/>
            <person name="Lee L.-H."/>
        </authorList>
    </citation>
    <scope>NUCLEOTIDE SEQUENCE [LARGE SCALE GENOMIC DNA]</scope>
    <source>
        <strain evidence="1 2">MUSC 137</strain>
    </source>
</reference>
<name>A0A221P4H1_9ACTN</name>
<protein>
    <submittedName>
        <fullName evidence="1">Uncharacterized protein</fullName>
    </submittedName>
</protein>